<keyword evidence="2" id="KW-1185">Reference proteome</keyword>
<comment type="caution">
    <text evidence="1">The sequence shown here is derived from an EMBL/GenBank/DDBJ whole genome shotgun (WGS) entry which is preliminary data.</text>
</comment>
<name>A0ACB9WFN4_CHAAC</name>
<accession>A0ACB9WFN4</accession>
<sequence length="138" mass="16011">RLLHQLLCYQRTLDIQSHSYRCTWQPLSPHHPSAASQHSLLLQLPWPPPYALSSCACHLVITGNRLTRDQFYSCTREGLLLHKLQVAAIFKMTSEIPEEAGLITALPNITEVRWRRSDMNERRHNERRGSGKNDREDE</sequence>
<protein>
    <submittedName>
        <fullName evidence="1">Uncharacterized protein</fullName>
    </submittedName>
</protein>
<gene>
    <name evidence="1" type="ORF">KUCAC02_014761</name>
</gene>
<reference evidence="1" key="1">
    <citation type="submission" date="2022-05" db="EMBL/GenBank/DDBJ databases">
        <title>Chromosome-level genome of Chaenocephalus aceratus.</title>
        <authorList>
            <person name="Park H."/>
        </authorList>
    </citation>
    <scope>NUCLEOTIDE SEQUENCE</scope>
    <source>
        <strain evidence="1">KU_202001</strain>
    </source>
</reference>
<feature type="non-terminal residue" evidence="1">
    <location>
        <position position="1"/>
    </location>
</feature>
<proteinExistence type="predicted"/>
<evidence type="ECO:0000313" key="2">
    <source>
        <dbReference type="Proteomes" id="UP001057452"/>
    </source>
</evidence>
<dbReference type="EMBL" id="CM043800">
    <property type="protein sequence ID" value="KAI4811892.1"/>
    <property type="molecule type" value="Genomic_DNA"/>
</dbReference>
<organism evidence="1 2">
    <name type="scientific">Chaenocephalus aceratus</name>
    <name type="common">Blackfin icefish</name>
    <name type="synonym">Chaenichthys aceratus</name>
    <dbReference type="NCBI Taxonomy" id="36190"/>
    <lineage>
        <taxon>Eukaryota</taxon>
        <taxon>Metazoa</taxon>
        <taxon>Chordata</taxon>
        <taxon>Craniata</taxon>
        <taxon>Vertebrata</taxon>
        <taxon>Euteleostomi</taxon>
        <taxon>Actinopterygii</taxon>
        <taxon>Neopterygii</taxon>
        <taxon>Teleostei</taxon>
        <taxon>Neoteleostei</taxon>
        <taxon>Acanthomorphata</taxon>
        <taxon>Eupercaria</taxon>
        <taxon>Perciformes</taxon>
        <taxon>Notothenioidei</taxon>
        <taxon>Channichthyidae</taxon>
        <taxon>Chaenocephalus</taxon>
    </lineage>
</organism>
<dbReference type="Proteomes" id="UP001057452">
    <property type="component" value="Chromosome 16"/>
</dbReference>
<evidence type="ECO:0000313" key="1">
    <source>
        <dbReference type="EMBL" id="KAI4811892.1"/>
    </source>
</evidence>